<dbReference type="Proteomes" id="UP000295499">
    <property type="component" value="Unassembled WGS sequence"/>
</dbReference>
<dbReference type="SUPFAM" id="SSF82093">
    <property type="entry name" value="Heme chaperone CcmE"/>
    <property type="match status" value="1"/>
</dbReference>
<organism evidence="6 7">
    <name type="scientific">Pedobacter duraquae</name>
    <dbReference type="NCBI Taxonomy" id="425511"/>
    <lineage>
        <taxon>Bacteria</taxon>
        <taxon>Pseudomonadati</taxon>
        <taxon>Bacteroidota</taxon>
        <taxon>Sphingobacteriia</taxon>
        <taxon>Sphingobacteriales</taxon>
        <taxon>Sphingobacteriaceae</taxon>
        <taxon>Pedobacter</taxon>
    </lineage>
</organism>
<dbReference type="EMBL" id="SNWM01000002">
    <property type="protein sequence ID" value="TDO23014.1"/>
    <property type="molecule type" value="Genomic_DNA"/>
</dbReference>
<keyword evidence="2" id="KW-0408">Iron</keyword>
<reference evidence="6 7" key="1">
    <citation type="submission" date="2019-03" db="EMBL/GenBank/DDBJ databases">
        <title>Genomic Encyclopedia of Archaeal and Bacterial Type Strains, Phase II (KMG-II): from individual species to whole genera.</title>
        <authorList>
            <person name="Goeker M."/>
        </authorList>
    </citation>
    <scope>NUCLEOTIDE SEQUENCE [LARGE SCALE GENOMIC DNA]</scope>
    <source>
        <strain evidence="6 7">DSM 19034</strain>
    </source>
</reference>
<feature type="transmembrane region" description="Helical" evidence="5">
    <location>
        <begin position="46"/>
        <end position="65"/>
    </location>
</feature>
<evidence type="ECO:0000256" key="5">
    <source>
        <dbReference type="SAM" id="Phobius"/>
    </source>
</evidence>
<evidence type="ECO:0000313" key="6">
    <source>
        <dbReference type="EMBL" id="TDO23014.1"/>
    </source>
</evidence>
<dbReference type="InterPro" id="IPR012340">
    <property type="entry name" value="NA-bd_OB-fold"/>
</dbReference>
<comment type="subcellular location">
    <subcellularLocation>
        <location evidence="1">Membrane</location>
    </subcellularLocation>
</comment>
<keyword evidence="4 5" id="KW-0472">Membrane</keyword>
<keyword evidence="3" id="KW-0201">Cytochrome c-type biogenesis</keyword>
<dbReference type="GO" id="GO:0017004">
    <property type="term" value="P:cytochrome complex assembly"/>
    <property type="evidence" value="ECO:0007669"/>
    <property type="project" value="UniProtKB-KW"/>
</dbReference>
<keyword evidence="7" id="KW-1185">Reference proteome</keyword>
<evidence type="ECO:0000313" key="7">
    <source>
        <dbReference type="Proteomes" id="UP000295499"/>
    </source>
</evidence>
<keyword evidence="2" id="KW-0479">Metal-binding</keyword>
<evidence type="ECO:0000256" key="3">
    <source>
        <dbReference type="ARBA" id="ARBA00022748"/>
    </source>
</evidence>
<dbReference type="Gene3D" id="2.40.50.140">
    <property type="entry name" value="Nucleic acid-binding proteins"/>
    <property type="match status" value="1"/>
</dbReference>
<evidence type="ECO:0000256" key="1">
    <source>
        <dbReference type="ARBA" id="ARBA00004370"/>
    </source>
</evidence>
<gene>
    <name evidence="6" type="ORF">CLV32_2000</name>
</gene>
<keyword evidence="5" id="KW-1133">Transmembrane helix</keyword>
<dbReference type="Pfam" id="PF03100">
    <property type="entry name" value="CcmE"/>
    <property type="match status" value="1"/>
</dbReference>
<proteinExistence type="predicted"/>
<evidence type="ECO:0000256" key="4">
    <source>
        <dbReference type="ARBA" id="ARBA00023136"/>
    </source>
</evidence>
<dbReference type="AlphaFoldDB" id="A0A4R6ILJ9"/>
<protein>
    <submittedName>
        <fullName evidence="6">Cytochrome c-type biogenesis protein CcmE</fullName>
    </submittedName>
</protein>
<dbReference type="GO" id="GO:0020037">
    <property type="term" value="F:heme binding"/>
    <property type="evidence" value="ECO:0007669"/>
    <property type="project" value="InterPro"/>
</dbReference>
<evidence type="ECO:0000256" key="2">
    <source>
        <dbReference type="ARBA" id="ARBA00022617"/>
    </source>
</evidence>
<sequence length="177" mass="20511">MFIFCQRTINGMSSKRIELRQNRLRTYIFYLCTVLLNLYIKMKKSAIIGLITIAICVCFLVSLNADTSNYSTFNEAAKESREFHVMGFWEKSKGMFYDAQKDANHFSFFMKDAKGDVKKVVYNGTKPQDFEKSEKLVLIGKMDDGTFYASKILMKCPSKYNDNLVEVKQDGKVKQYN</sequence>
<dbReference type="InterPro" id="IPR004329">
    <property type="entry name" value="CcmE"/>
</dbReference>
<keyword evidence="2" id="KW-0349">Heme</keyword>
<keyword evidence="5" id="KW-0812">Transmembrane</keyword>
<dbReference type="GO" id="GO:0005886">
    <property type="term" value="C:plasma membrane"/>
    <property type="evidence" value="ECO:0007669"/>
    <property type="project" value="InterPro"/>
</dbReference>
<accession>A0A4R6ILJ9</accession>
<comment type="caution">
    <text evidence="6">The sequence shown here is derived from an EMBL/GenBank/DDBJ whole genome shotgun (WGS) entry which is preliminary data.</text>
</comment>
<dbReference type="GO" id="GO:0017003">
    <property type="term" value="P:protein-heme linkage"/>
    <property type="evidence" value="ECO:0007669"/>
    <property type="project" value="InterPro"/>
</dbReference>
<name>A0A4R6ILJ9_9SPHI</name>
<dbReference type="InterPro" id="IPR036127">
    <property type="entry name" value="CcmE-like_sf"/>
</dbReference>
<feature type="transmembrane region" description="Helical" evidence="5">
    <location>
        <begin position="24"/>
        <end position="40"/>
    </location>
</feature>